<reference evidence="1 2" key="1">
    <citation type="journal article" date="2014" name="Antonie Van Leeuwenhoek">
        <title>Hyphomonas beringensis sp. nov. and Hyphomonas chukchiensis sp. nov., isolated from surface seawater of the Bering Sea and Chukchi Sea.</title>
        <authorList>
            <person name="Li C."/>
            <person name="Lai Q."/>
            <person name="Li G."/>
            <person name="Dong C."/>
            <person name="Wang J."/>
            <person name="Liao Y."/>
            <person name="Shao Z."/>
        </authorList>
    </citation>
    <scope>NUCLEOTIDE SEQUENCE [LARGE SCALE GENOMIC DNA]</scope>
    <source>
        <strain evidence="1 2">MHS-2</strain>
    </source>
</reference>
<dbReference type="EMBL" id="ARYK01000002">
    <property type="protein sequence ID" value="KCZ93234.1"/>
    <property type="molecule type" value="Genomic_DNA"/>
</dbReference>
<dbReference type="InterPro" id="IPR052736">
    <property type="entry name" value="Stf3_sulfotransferase"/>
</dbReference>
<dbReference type="Gene3D" id="3.40.50.300">
    <property type="entry name" value="P-loop containing nucleotide triphosphate hydrolases"/>
    <property type="match status" value="1"/>
</dbReference>
<keyword evidence="1" id="KW-0808">Transferase</keyword>
<name>A0A059FRD4_9PROT</name>
<dbReference type="SUPFAM" id="SSF52540">
    <property type="entry name" value="P-loop containing nucleoside triphosphate hydrolases"/>
    <property type="match status" value="1"/>
</dbReference>
<dbReference type="PANTHER" id="PTHR36451">
    <property type="entry name" value="PAPS-DEPENDENT SULFOTRANSFERASE STF3"/>
    <property type="match status" value="1"/>
</dbReference>
<gene>
    <name evidence="1" type="ORF">HJO_05245</name>
</gene>
<evidence type="ECO:0000313" key="2">
    <source>
        <dbReference type="Proteomes" id="UP000025171"/>
    </source>
</evidence>
<dbReference type="PANTHER" id="PTHR36451:SF1">
    <property type="entry name" value="OMEGA-HYDROXY-BETA-DIHYDROMENAQUINONE-9 SULFOTRANSFERASE STF3"/>
    <property type="match status" value="1"/>
</dbReference>
<comment type="caution">
    <text evidence="1">The sequence shown here is derived from an EMBL/GenBank/DDBJ whole genome shotgun (WGS) entry which is preliminary data.</text>
</comment>
<dbReference type="Proteomes" id="UP000025171">
    <property type="component" value="Unassembled WGS sequence"/>
</dbReference>
<sequence length="376" mass="42027">MLDPSVLKQKAVDQTGLDEFGDEPMEDGLAVFCDSLRTESGLSQARLKQAEASIIATLSERLRIEACLKQHPSILDERIEAPVFVVGLPRSGTTALSQFLSEDPQMRSIRRWESAQVTPPPNASETQDPRIAETTRAFAARDAALPALKTMLAVEPWDPSEHGVQLGLTFRNLQLPSLWPTPSYTKWLQDADKRPAYAYFAKVLKLLQWKTPAPCWNLKNPPDIFSLDAIASVFPDARFVWAHRDPTLSVPSVCSLVSTIREASGESVDKLALGRMQLEFQSAGVKAAMQARDQLSDRTFVDVCQKDLDENPIATLQALYDAVGLDFTDIYKARLQSRLKARPKGKHGAHTYTRDEFGLEAPEIRSVFKDYIDRYH</sequence>
<evidence type="ECO:0000313" key="1">
    <source>
        <dbReference type="EMBL" id="KCZ93234.1"/>
    </source>
</evidence>
<dbReference type="AlphaFoldDB" id="A0A059FRD4"/>
<keyword evidence="2" id="KW-1185">Reference proteome</keyword>
<dbReference type="GO" id="GO:0016740">
    <property type="term" value="F:transferase activity"/>
    <property type="evidence" value="ECO:0007669"/>
    <property type="project" value="UniProtKB-KW"/>
</dbReference>
<organism evidence="1 2">
    <name type="scientific">Hyphomonas johnsonii MHS-2</name>
    <dbReference type="NCBI Taxonomy" id="1280950"/>
    <lineage>
        <taxon>Bacteria</taxon>
        <taxon>Pseudomonadati</taxon>
        <taxon>Pseudomonadota</taxon>
        <taxon>Alphaproteobacteria</taxon>
        <taxon>Hyphomonadales</taxon>
        <taxon>Hyphomonadaceae</taxon>
        <taxon>Hyphomonas</taxon>
    </lineage>
</organism>
<dbReference type="eggNOG" id="COG0446">
    <property type="taxonomic scope" value="Bacteria"/>
</dbReference>
<dbReference type="InterPro" id="IPR027417">
    <property type="entry name" value="P-loop_NTPase"/>
</dbReference>
<protein>
    <submittedName>
        <fullName evidence="1">Sulfotransferase family protein</fullName>
    </submittedName>
</protein>
<dbReference type="Pfam" id="PF13469">
    <property type="entry name" value="Sulfotransfer_3"/>
    <property type="match status" value="1"/>
</dbReference>
<proteinExistence type="predicted"/>
<dbReference type="STRING" id="1280950.HJO_05245"/>
<accession>A0A059FRD4</accession>
<dbReference type="RefSeq" id="WP_051618289.1">
    <property type="nucleotide sequence ID" value="NZ_ARYK01000002.1"/>
</dbReference>
<dbReference type="OrthoDB" id="7840040at2"/>
<dbReference type="PATRIC" id="fig|1280950.3.peg.1057"/>